<sequence length="511" mass="54632">MICKMGEERFFARETSGLIREMGLVDIVSFILAPIVSSGIIYFAVQSAGQNPAANVPLSFLLMGLMLIPVAVTIGLLIQAAPRSGGLYVPVSRVLNPTIGFFSGWMIFVALSLIGGLISVIGAQALGSAFVVSGVWTGLGSWISGNAFLVGVLFLLITAAFELGGFGTLKWFQRVIVGAPFIILIITWIILAFTSPSEGVAVFNNAFGSGAVESLRQAAGEAGFELTPWTWAGTAGILVAVIFSYGGMPTTTFFGGEMRRGKKISLGFGLGFTLVMVVYTLTAFLTQTTFSGIVGPHAFLSMNAPEALKGVIGSVTDASLPFYIGLLLSKKMAVFFAFLLAIWAVNGIVPIRGAASRVLFSLSFDRALPSQLSEVTDRGVPKWSTGITVGLAILGAYLFSHQYFAVIGTVTSMTRVLLFFFGIAAMVMPFVRQDLFERVPASLPVYLPLASWTTALYGFQLINTITAMGLTTQIIWIIFAIVGLVIYVYQQKRNAEEGIDISDAYKEIPPA</sequence>
<comment type="caution">
    <text evidence="7">The sequence shown here is derived from an EMBL/GenBank/DDBJ whole genome shotgun (WGS) entry which is preliminary data.</text>
</comment>
<feature type="transmembrane region" description="Helical" evidence="6">
    <location>
        <begin position="57"/>
        <end position="78"/>
    </location>
</feature>
<comment type="subcellular location">
    <subcellularLocation>
        <location evidence="1">Cell membrane</location>
        <topology evidence="1">Multi-pass membrane protein</topology>
    </subcellularLocation>
</comment>
<dbReference type="GO" id="GO:0022857">
    <property type="term" value="F:transmembrane transporter activity"/>
    <property type="evidence" value="ECO:0007669"/>
    <property type="project" value="InterPro"/>
</dbReference>
<evidence type="ECO:0000256" key="3">
    <source>
        <dbReference type="ARBA" id="ARBA00022692"/>
    </source>
</evidence>
<feature type="transmembrane region" description="Helical" evidence="6">
    <location>
        <begin position="474"/>
        <end position="490"/>
    </location>
</feature>
<name>A0A133UF34_9EURY</name>
<dbReference type="Proteomes" id="UP000070657">
    <property type="component" value="Unassembled WGS sequence"/>
</dbReference>
<keyword evidence="8" id="KW-1185">Reference proteome</keyword>
<protein>
    <recommendedName>
        <fullName evidence="9">Amino acid permease/ SLC12A domain-containing protein</fullName>
    </recommendedName>
</protein>
<reference evidence="7 8" key="1">
    <citation type="journal article" date="2016" name="Sci. Rep.">
        <title>Metabolic traits of an uncultured archaeal lineage -MSBL1- from brine pools of the Red Sea.</title>
        <authorList>
            <person name="Mwirichia R."/>
            <person name="Alam I."/>
            <person name="Rashid M."/>
            <person name="Vinu M."/>
            <person name="Ba-Alawi W."/>
            <person name="Anthony Kamau A."/>
            <person name="Kamanda Ngugi D."/>
            <person name="Goker M."/>
            <person name="Klenk H.P."/>
            <person name="Bajic V."/>
            <person name="Stingl U."/>
        </authorList>
    </citation>
    <scope>NUCLEOTIDE SEQUENCE [LARGE SCALE GENOMIC DNA]</scope>
    <source>
        <strain evidence="7">SCGC-AAA259E22</strain>
    </source>
</reference>
<feature type="transmembrane region" description="Helical" evidence="6">
    <location>
        <begin position="142"/>
        <end position="163"/>
    </location>
</feature>
<dbReference type="Gene3D" id="1.20.1740.10">
    <property type="entry name" value="Amino acid/polyamine transporter I"/>
    <property type="match status" value="1"/>
</dbReference>
<feature type="transmembrane region" description="Helical" evidence="6">
    <location>
        <begin position="307"/>
        <end position="328"/>
    </location>
</feature>
<dbReference type="InterPro" id="IPR050367">
    <property type="entry name" value="APC_superfamily"/>
</dbReference>
<evidence type="ECO:0000256" key="1">
    <source>
        <dbReference type="ARBA" id="ARBA00004651"/>
    </source>
</evidence>
<feature type="transmembrane region" description="Helical" evidence="6">
    <location>
        <begin position="412"/>
        <end position="431"/>
    </location>
</feature>
<evidence type="ECO:0000256" key="6">
    <source>
        <dbReference type="SAM" id="Phobius"/>
    </source>
</evidence>
<feature type="transmembrane region" description="Helical" evidence="6">
    <location>
        <begin position="231"/>
        <end position="254"/>
    </location>
</feature>
<dbReference type="InterPro" id="IPR002293">
    <property type="entry name" value="AA/rel_permease1"/>
</dbReference>
<feature type="transmembrane region" description="Helical" evidence="6">
    <location>
        <begin position="266"/>
        <end position="287"/>
    </location>
</feature>
<evidence type="ECO:0000256" key="4">
    <source>
        <dbReference type="ARBA" id="ARBA00022989"/>
    </source>
</evidence>
<feature type="transmembrane region" description="Helical" evidence="6">
    <location>
        <begin position="175"/>
        <end position="194"/>
    </location>
</feature>
<feature type="transmembrane region" description="Helical" evidence="6">
    <location>
        <begin position="99"/>
        <end position="122"/>
    </location>
</feature>
<evidence type="ECO:0008006" key="9">
    <source>
        <dbReference type="Google" id="ProtNLM"/>
    </source>
</evidence>
<keyword evidence="5 6" id="KW-0472">Membrane</keyword>
<keyword evidence="3 6" id="KW-0812">Transmembrane</keyword>
<keyword evidence="2" id="KW-1003">Cell membrane</keyword>
<proteinExistence type="predicted"/>
<evidence type="ECO:0000313" key="8">
    <source>
        <dbReference type="Proteomes" id="UP000070657"/>
    </source>
</evidence>
<evidence type="ECO:0000313" key="7">
    <source>
        <dbReference type="EMBL" id="KXA92823.1"/>
    </source>
</evidence>
<feature type="transmembrane region" description="Helical" evidence="6">
    <location>
        <begin position="380"/>
        <end position="400"/>
    </location>
</feature>
<evidence type="ECO:0000256" key="5">
    <source>
        <dbReference type="ARBA" id="ARBA00023136"/>
    </source>
</evidence>
<evidence type="ECO:0000256" key="2">
    <source>
        <dbReference type="ARBA" id="ARBA00022475"/>
    </source>
</evidence>
<keyword evidence="4 6" id="KW-1133">Transmembrane helix</keyword>
<feature type="transmembrane region" description="Helical" evidence="6">
    <location>
        <begin position="23"/>
        <end position="45"/>
    </location>
</feature>
<dbReference type="PANTHER" id="PTHR42770">
    <property type="entry name" value="AMINO ACID TRANSPORTER-RELATED"/>
    <property type="match status" value="1"/>
</dbReference>
<dbReference type="PIRSF" id="PIRSF006060">
    <property type="entry name" value="AA_transporter"/>
    <property type="match status" value="1"/>
</dbReference>
<accession>A0A133UF34</accession>
<dbReference type="PANTHER" id="PTHR42770:SF7">
    <property type="entry name" value="MEMBRANE PROTEIN"/>
    <property type="match status" value="1"/>
</dbReference>
<dbReference type="Pfam" id="PF13520">
    <property type="entry name" value="AA_permease_2"/>
    <property type="match status" value="1"/>
</dbReference>
<dbReference type="EMBL" id="LHXP01000043">
    <property type="protein sequence ID" value="KXA92823.1"/>
    <property type="molecule type" value="Genomic_DNA"/>
</dbReference>
<organism evidence="7 8">
    <name type="scientific">candidate division MSBL1 archaeon SCGC-AAA259E22</name>
    <dbReference type="NCBI Taxonomy" id="1698265"/>
    <lineage>
        <taxon>Archaea</taxon>
        <taxon>Methanobacteriati</taxon>
        <taxon>Methanobacteriota</taxon>
        <taxon>candidate division MSBL1</taxon>
    </lineage>
</organism>
<dbReference type="AlphaFoldDB" id="A0A133UF34"/>
<gene>
    <name evidence="7" type="ORF">AKJ66_03450</name>
</gene>
<feature type="transmembrane region" description="Helical" evidence="6">
    <location>
        <begin position="335"/>
        <end position="360"/>
    </location>
</feature>
<dbReference type="GO" id="GO:0005886">
    <property type="term" value="C:plasma membrane"/>
    <property type="evidence" value="ECO:0007669"/>
    <property type="project" value="UniProtKB-SubCell"/>
</dbReference>